<dbReference type="GO" id="GO:0032196">
    <property type="term" value="P:transposition"/>
    <property type="evidence" value="ECO:0007669"/>
    <property type="project" value="TreeGrafter"/>
</dbReference>
<sequence length="349" mass="40475">MNHQNHNTESRKNKHLNFKERMTIELRLKDGFSAYKIAKELNRPINTILNEIRRGTTTQIKQGNYVEMYLADTGESIYQNNRQNSCRTFKRLECNDFIYYAVDKMKNHSWSPDACVGNALAKGKFQRSQIVCTKTLYNYIDLGLLSVINADLPMKLRRNTKPAKVKKHKKKLGTSISERPSNIDNREEFGHWEIDTVIGEKSNNDCVLLTILERKTRNAFIQKIESKTAEAVTEALNNIRSIYGEKFSKVFKTITGDNGSEFADLSKLEIGTDTKVYFTHPYSSFEKGTNERHNGLIHRFIPKGKRISDYSLEAIAFIEDWMNTLPRKILNYKTPEELFEIHLDQIYAI</sequence>
<dbReference type="PANTHER" id="PTHR10948">
    <property type="entry name" value="TRANSPOSASE"/>
    <property type="match status" value="1"/>
</dbReference>
<keyword evidence="4" id="KW-1185">Reference proteome</keyword>
<dbReference type="Pfam" id="PF00665">
    <property type="entry name" value="rve"/>
    <property type="match status" value="1"/>
</dbReference>
<dbReference type="InterPro" id="IPR012337">
    <property type="entry name" value="RNaseH-like_sf"/>
</dbReference>
<dbReference type="GO" id="GO:0005829">
    <property type="term" value="C:cytosol"/>
    <property type="evidence" value="ECO:0007669"/>
    <property type="project" value="TreeGrafter"/>
</dbReference>
<feature type="domain" description="Integrase catalytic" evidence="2">
    <location>
        <begin position="176"/>
        <end position="343"/>
    </location>
</feature>
<dbReference type="GO" id="GO:0004803">
    <property type="term" value="F:transposase activity"/>
    <property type="evidence" value="ECO:0007669"/>
    <property type="project" value="TreeGrafter"/>
</dbReference>
<dbReference type="Gene3D" id="3.30.420.10">
    <property type="entry name" value="Ribonuclease H-like superfamily/Ribonuclease H"/>
    <property type="match status" value="1"/>
</dbReference>
<dbReference type="NCBIfam" id="NF033563">
    <property type="entry name" value="transpos_IS30"/>
    <property type="match status" value="1"/>
</dbReference>
<dbReference type="InterPro" id="IPR025246">
    <property type="entry name" value="IS30-like_HTH"/>
</dbReference>
<dbReference type="SUPFAM" id="SSF53098">
    <property type="entry name" value="Ribonuclease H-like"/>
    <property type="match status" value="1"/>
</dbReference>
<accession>A0A2A7ME42</accession>
<dbReference type="PANTHER" id="PTHR10948:SF23">
    <property type="entry name" value="TRANSPOSASE INSI FOR INSERTION SEQUENCE ELEMENT IS30A-RELATED"/>
    <property type="match status" value="1"/>
</dbReference>
<evidence type="ECO:0000259" key="2">
    <source>
        <dbReference type="PROSITE" id="PS50994"/>
    </source>
</evidence>
<dbReference type="Proteomes" id="UP000220840">
    <property type="component" value="Unassembled WGS sequence"/>
</dbReference>
<protein>
    <submittedName>
        <fullName evidence="3">IS30 family transposase</fullName>
    </submittedName>
</protein>
<evidence type="ECO:0000256" key="1">
    <source>
        <dbReference type="ARBA" id="ARBA00023172"/>
    </source>
</evidence>
<dbReference type="EMBL" id="PDCJ01000002">
    <property type="protein sequence ID" value="PEG29820.1"/>
    <property type="molecule type" value="Genomic_DNA"/>
</dbReference>
<dbReference type="RefSeq" id="WP_058293985.1">
    <property type="nucleotide sequence ID" value="NZ_CAMRXG010000076.1"/>
</dbReference>
<dbReference type="InterPro" id="IPR051917">
    <property type="entry name" value="Transposase-Integrase"/>
</dbReference>
<evidence type="ECO:0000313" key="3">
    <source>
        <dbReference type="EMBL" id="PEG29820.1"/>
    </source>
</evidence>
<dbReference type="InterPro" id="IPR053392">
    <property type="entry name" value="Transposase_IS30-like"/>
</dbReference>
<dbReference type="GO" id="GO:0006310">
    <property type="term" value="P:DNA recombination"/>
    <property type="evidence" value="ECO:0007669"/>
    <property type="project" value="UniProtKB-KW"/>
</dbReference>
<dbReference type="InterPro" id="IPR001584">
    <property type="entry name" value="Integrase_cat-core"/>
</dbReference>
<dbReference type="GeneID" id="68876126"/>
<dbReference type="PROSITE" id="PS50994">
    <property type="entry name" value="INTEGRASE"/>
    <property type="match status" value="1"/>
</dbReference>
<dbReference type="AlphaFoldDB" id="A0A2A7ME42"/>
<gene>
    <name evidence="3" type="ORF">CQ394_14295</name>
</gene>
<name>A0A2A7ME42_9CLOT</name>
<reference evidence="3 4" key="1">
    <citation type="submission" date="2017-10" db="EMBL/GenBank/DDBJ databases">
        <title>Effective Description of Clostridium neonatale sp. nov. linked to necrotizing enterocolitis in neonates and a clarification of species assignable to the genus Clostridium (Prazmowski 1880) emend. Lawson and Rainey 2016.</title>
        <authorList>
            <person name="Bernard K."/>
            <person name="Burdz T."/>
            <person name="Wiebe D."/>
            <person name="Balcewich B."/>
            <person name="Alfa M."/>
            <person name="Bernier A.-M."/>
        </authorList>
    </citation>
    <scope>NUCLEOTIDE SEQUENCE [LARGE SCALE GENOMIC DNA]</scope>
    <source>
        <strain evidence="3 4">LCDC99A005</strain>
    </source>
</reference>
<comment type="caution">
    <text evidence="3">The sequence shown here is derived from an EMBL/GenBank/DDBJ whole genome shotgun (WGS) entry which is preliminary data.</text>
</comment>
<organism evidence="3 4">
    <name type="scientific">Clostridium neonatale</name>
    <dbReference type="NCBI Taxonomy" id="137838"/>
    <lineage>
        <taxon>Bacteria</taxon>
        <taxon>Bacillati</taxon>
        <taxon>Bacillota</taxon>
        <taxon>Clostridia</taxon>
        <taxon>Eubacteriales</taxon>
        <taxon>Clostridiaceae</taxon>
        <taxon>Clostridium</taxon>
    </lineage>
</organism>
<dbReference type="GO" id="GO:0015074">
    <property type="term" value="P:DNA integration"/>
    <property type="evidence" value="ECO:0007669"/>
    <property type="project" value="InterPro"/>
</dbReference>
<dbReference type="STRING" id="137838.GCA_001458595_01090"/>
<dbReference type="InterPro" id="IPR036397">
    <property type="entry name" value="RNaseH_sf"/>
</dbReference>
<dbReference type="OrthoDB" id="9776104at2"/>
<keyword evidence="1" id="KW-0233">DNA recombination</keyword>
<evidence type="ECO:0000313" key="4">
    <source>
        <dbReference type="Proteomes" id="UP000220840"/>
    </source>
</evidence>
<dbReference type="Pfam" id="PF13936">
    <property type="entry name" value="HTH_38"/>
    <property type="match status" value="1"/>
</dbReference>
<dbReference type="GO" id="GO:0003676">
    <property type="term" value="F:nucleic acid binding"/>
    <property type="evidence" value="ECO:0007669"/>
    <property type="project" value="InterPro"/>
</dbReference>
<proteinExistence type="predicted"/>